<reference evidence="6" key="1">
    <citation type="submission" date="2020-10" db="EMBL/GenBank/DDBJ databases">
        <authorList>
            <person name="Gilroy R."/>
        </authorList>
    </citation>
    <scope>NUCLEOTIDE SEQUENCE</scope>
    <source>
        <strain evidence="6">CHK199-13235</strain>
    </source>
</reference>
<dbReference type="Pfam" id="PF17389">
    <property type="entry name" value="Bac_rhamnosid6H"/>
    <property type="match status" value="1"/>
</dbReference>
<comment type="catalytic activity">
    <reaction evidence="1">
        <text>Hydrolysis of terminal non-reducing alpha-L-rhamnose residues in alpha-L-rhamnosides.</text>
        <dbReference type="EC" id="3.2.1.40"/>
    </reaction>
</comment>
<accession>A0A9D1FQ40</accession>
<dbReference type="GO" id="GO:0005975">
    <property type="term" value="P:carbohydrate metabolic process"/>
    <property type="evidence" value="ECO:0007669"/>
    <property type="project" value="InterPro"/>
</dbReference>
<evidence type="ECO:0000313" key="7">
    <source>
        <dbReference type="Proteomes" id="UP000824002"/>
    </source>
</evidence>
<dbReference type="GO" id="GO:0030596">
    <property type="term" value="F:alpha-L-rhamnosidase activity"/>
    <property type="evidence" value="ECO:0007669"/>
    <property type="project" value="UniProtKB-EC"/>
</dbReference>
<dbReference type="InterPro" id="IPR008902">
    <property type="entry name" value="Rhamnosid_concanavalin"/>
</dbReference>
<evidence type="ECO:0000256" key="1">
    <source>
        <dbReference type="ARBA" id="ARBA00001445"/>
    </source>
</evidence>
<evidence type="ECO:0000259" key="5">
    <source>
        <dbReference type="Pfam" id="PF17389"/>
    </source>
</evidence>
<gene>
    <name evidence="6" type="ORF">IAB51_11980</name>
</gene>
<organism evidence="6 7">
    <name type="scientific">Candidatus Merdivicinus excrementipullorum</name>
    <dbReference type="NCBI Taxonomy" id="2840867"/>
    <lineage>
        <taxon>Bacteria</taxon>
        <taxon>Bacillati</taxon>
        <taxon>Bacillota</taxon>
        <taxon>Clostridia</taxon>
        <taxon>Eubacteriales</taxon>
        <taxon>Oscillospiraceae</taxon>
        <taxon>Oscillospiraceae incertae sedis</taxon>
        <taxon>Candidatus Merdivicinus</taxon>
    </lineage>
</organism>
<dbReference type="Pfam" id="PF05592">
    <property type="entry name" value="Bac_rhamnosid"/>
    <property type="match status" value="1"/>
</dbReference>
<dbReference type="PANTHER" id="PTHR33307:SF6">
    <property type="entry name" value="ALPHA-RHAMNOSIDASE (EUROFUNG)-RELATED"/>
    <property type="match status" value="1"/>
</dbReference>
<dbReference type="EMBL" id="DVJP01000077">
    <property type="protein sequence ID" value="HIS77508.1"/>
    <property type="molecule type" value="Genomic_DNA"/>
</dbReference>
<dbReference type="AlphaFoldDB" id="A0A9D1FQ40"/>
<dbReference type="Proteomes" id="UP000824002">
    <property type="component" value="Unassembled WGS sequence"/>
</dbReference>
<feature type="domain" description="Alpha-L-rhamnosidase six-hairpin glycosidase" evidence="5">
    <location>
        <begin position="332"/>
        <end position="663"/>
    </location>
</feature>
<comment type="caution">
    <text evidence="6">The sequence shown here is derived from an EMBL/GenBank/DDBJ whole genome shotgun (WGS) entry which is preliminary data.</text>
</comment>
<evidence type="ECO:0000259" key="3">
    <source>
        <dbReference type="Pfam" id="PF05592"/>
    </source>
</evidence>
<name>A0A9D1FQ40_9FIRM</name>
<evidence type="ECO:0000256" key="2">
    <source>
        <dbReference type="ARBA" id="ARBA00012652"/>
    </source>
</evidence>
<protein>
    <recommendedName>
        <fullName evidence="2">alpha-L-rhamnosidase</fullName>
        <ecNumber evidence="2">3.2.1.40</ecNumber>
    </recommendedName>
</protein>
<dbReference type="PANTHER" id="PTHR33307">
    <property type="entry name" value="ALPHA-RHAMNOSIDASE (EUROFUNG)"/>
    <property type="match status" value="1"/>
</dbReference>
<reference evidence="6" key="2">
    <citation type="journal article" date="2021" name="PeerJ">
        <title>Extensive microbial diversity within the chicken gut microbiome revealed by metagenomics and culture.</title>
        <authorList>
            <person name="Gilroy R."/>
            <person name="Ravi A."/>
            <person name="Getino M."/>
            <person name="Pursley I."/>
            <person name="Horton D.L."/>
            <person name="Alikhan N.F."/>
            <person name="Baker D."/>
            <person name="Gharbi K."/>
            <person name="Hall N."/>
            <person name="Watson M."/>
            <person name="Adriaenssens E.M."/>
            <person name="Foster-Nyarko E."/>
            <person name="Jarju S."/>
            <person name="Secka A."/>
            <person name="Antonio M."/>
            <person name="Oren A."/>
            <person name="Chaudhuri R.R."/>
            <person name="La Ragione R."/>
            <person name="Hildebrand F."/>
            <person name="Pallen M.J."/>
        </authorList>
    </citation>
    <scope>NUCLEOTIDE SEQUENCE</scope>
    <source>
        <strain evidence="6">CHK199-13235</strain>
    </source>
</reference>
<dbReference type="InterPro" id="IPR016007">
    <property type="entry name" value="Alpha_rhamnosid"/>
</dbReference>
<dbReference type="SUPFAM" id="SSF48208">
    <property type="entry name" value="Six-hairpin glycosidases"/>
    <property type="match status" value="1"/>
</dbReference>
<dbReference type="InterPro" id="IPR008928">
    <property type="entry name" value="6-hairpin_glycosidase_sf"/>
</dbReference>
<proteinExistence type="predicted"/>
<feature type="domain" description="Bacterial alpha-L-rhamnosidase N-terminal" evidence="4">
    <location>
        <begin position="36"/>
        <end position="91"/>
    </location>
</feature>
<dbReference type="Gene3D" id="2.60.120.260">
    <property type="entry name" value="Galactose-binding domain-like"/>
    <property type="match status" value="2"/>
</dbReference>
<dbReference type="Gene3D" id="2.60.420.10">
    <property type="entry name" value="Maltose phosphorylase, domain 3"/>
    <property type="match status" value="1"/>
</dbReference>
<dbReference type="InterPro" id="IPR013737">
    <property type="entry name" value="Bac_rhamnosid_N"/>
</dbReference>
<dbReference type="InterPro" id="IPR035396">
    <property type="entry name" value="Bac_rhamnosid6H"/>
</dbReference>
<keyword evidence="6" id="KW-0378">Hydrolase</keyword>
<feature type="domain" description="Alpha-L-rhamnosidase concanavalin-like" evidence="3">
    <location>
        <begin position="211"/>
        <end position="313"/>
    </location>
</feature>
<dbReference type="Gene3D" id="1.50.10.10">
    <property type="match status" value="1"/>
</dbReference>
<sequence length="752" mass="84313">MFQHARWIWREDGAVPNSVSRFRAVFSLDAPPVSCEIAVSAHHFYRLWVNGSQVGGLCSPAPSNFQARKLYLTYEIGSLLKPGENVLAFEVLYLGGDGQNRTKGCPCLIFEAEGQTETGSFCVASGAGCRSSGVSAYLPVMPLRERRGMTGSTCYDRSREEEGWKLPGFDDSSWDCTVLSAANLLVPELSPQEIPEGAVSRHWVPKKIHEEPGFALYDAGEVLTGFVKATLKGKKGARLRLRYGELLEGARKTWKDYKEPHPPTAMRVEHGAVNDATEYYLDDYIVQGTGEETWAECFTYKAFRYFELSGTEDCEILGVEVCKTGTDAPCLGGFSCDDPVLNAMAQACINTQKNNIMGLLVDCPHREQAEYLGDSLMQSRLLCYNFPDARTLLRKVLQDFADTQLHEGDFPFIAPVDWEPGSMFMLKMPEYDLLYPEILWEIWKFYGDWDALERFYPTAAKTAACYLARRDQNGLIPNDRTAVMHISDWPYPNIDEDGDALFVENVYALKGLKRLAEIAALLNRKDDHDYWLAEKNRTARDIRRAFFDEKEGLFRDTPVSEKHHPGVNTLAVEAGLFRPGELPRAIDYLAKTPMETRVILSWNYLKALFENGHAQKAFELISDPTARWGLMIAEGSKTIWEGFEDIESHSHAWNCYPLRLLQEYIAGVRCMEPGFTEVEIAPFFPEGMFEFSAQVCAAGGVIEVQGWKSGDGAKFQVELPEGVSGVFRYGDAEEILAEGSNEINVFGTGSPE</sequence>
<evidence type="ECO:0000259" key="4">
    <source>
        <dbReference type="Pfam" id="PF08531"/>
    </source>
</evidence>
<dbReference type="Pfam" id="PF08531">
    <property type="entry name" value="Bac_rhamnosid_N"/>
    <property type="match status" value="1"/>
</dbReference>
<dbReference type="EC" id="3.2.1.40" evidence="2"/>
<evidence type="ECO:0000313" key="6">
    <source>
        <dbReference type="EMBL" id="HIS77508.1"/>
    </source>
</evidence>
<dbReference type="InterPro" id="IPR012341">
    <property type="entry name" value="6hp_glycosidase-like_sf"/>
</dbReference>